<dbReference type="Proteomes" id="UP000202763">
    <property type="component" value="Segment"/>
</dbReference>
<protein>
    <submittedName>
        <fullName evidence="2">Uncharacterized protein</fullName>
    </submittedName>
</protein>
<reference evidence="2 3" key="1">
    <citation type="submission" date="2015-05" db="EMBL/GenBank/DDBJ databases">
        <authorList>
            <person name="Wang D.B."/>
            <person name="Wang M."/>
        </authorList>
    </citation>
    <scope>NUCLEOTIDE SEQUENCE [LARGE SCALE GENOMIC DNA]</scope>
</reference>
<feature type="transmembrane region" description="Helical" evidence="1">
    <location>
        <begin position="6"/>
        <end position="22"/>
    </location>
</feature>
<keyword evidence="3" id="KW-1185">Reference proteome</keyword>
<dbReference type="EMBL" id="KR534323">
    <property type="protein sequence ID" value="AKO61090.1"/>
    <property type="molecule type" value="Genomic_DNA"/>
</dbReference>
<accession>A0A0H4J2C1</accession>
<name>A0A0H4J2C1_9CAUD</name>
<keyword evidence="1" id="KW-0472">Membrane</keyword>
<dbReference type="GeneID" id="26796684"/>
<keyword evidence="1" id="KW-1133">Transmembrane helix</keyword>
<evidence type="ECO:0000256" key="1">
    <source>
        <dbReference type="SAM" id="Phobius"/>
    </source>
</evidence>
<keyword evidence="1" id="KW-0812">Transmembrane</keyword>
<dbReference type="RefSeq" id="YP_009225623.1">
    <property type="nucleotide sequence ID" value="NC_029094.1"/>
</dbReference>
<dbReference type="KEGG" id="vg:26796684"/>
<organism evidence="2 3">
    <name type="scientific">Pseudoalteromonas phage H101</name>
    <dbReference type="NCBI Taxonomy" id="1654919"/>
    <lineage>
        <taxon>Viruses</taxon>
        <taxon>Duplodnaviria</taxon>
        <taxon>Heunggongvirae</taxon>
        <taxon>Uroviricota</taxon>
        <taxon>Caudoviricetes</taxon>
        <taxon>Shandongvirus</taxon>
        <taxon>Shandongvirus H101</taxon>
    </lineage>
</organism>
<evidence type="ECO:0000313" key="2">
    <source>
        <dbReference type="EMBL" id="AKO61090.1"/>
    </source>
</evidence>
<sequence length="165" mass="19775">MNFEWWSIPVTMLLFFIIRGITRTISYRSIVKTSYDEDVPVLIGLKGFFWMVYSPKKYDIEKDYNWLKVKADIKKGVPEQLALLREKVIALEMLQYEYENYQYVDLVWKDKQNEDQSLVVDLDEYTSYNSQTMIAMEEDFIIQQDFINLLESMKELEGDENDEDL</sequence>
<evidence type="ECO:0000313" key="3">
    <source>
        <dbReference type="Proteomes" id="UP000202763"/>
    </source>
</evidence>
<proteinExistence type="predicted"/>